<sequence length="178" mass="19085">MAPSYLAGYGRLRNGEWGAAVENVVVYSSREGLRTWAQSIVDRLPGDRTGKPLVIVNQDQQQAWLTGSHVLGADPEERAEWTATVETVCDLMQVVAKNPAAFGWTFGDGVTELFAHVDDGGGDDDAGGMVAAVKVDGFWIGCEPVHDDDLVRTGRGGSGIDLAHAVLMVIADRIDRAY</sequence>
<dbReference type="Proteomes" id="UP000603200">
    <property type="component" value="Unassembled WGS sequence"/>
</dbReference>
<proteinExistence type="predicted"/>
<comment type="caution">
    <text evidence="1">The sequence shown here is derived from an EMBL/GenBank/DDBJ whole genome shotgun (WGS) entry which is preliminary data.</text>
</comment>
<dbReference type="RefSeq" id="WP_203841854.1">
    <property type="nucleotide sequence ID" value="NZ_BAAATV010000001.1"/>
</dbReference>
<evidence type="ECO:0000313" key="2">
    <source>
        <dbReference type="Proteomes" id="UP000603200"/>
    </source>
</evidence>
<protein>
    <submittedName>
        <fullName evidence="1">Uncharacterized protein</fullName>
    </submittedName>
</protein>
<reference evidence="1 2" key="1">
    <citation type="submission" date="2021-01" db="EMBL/GenBank/DDBJ databases">
        <title>Whole genome shotgun sequence of Actinoplanes humidus NBRC 14915.</title>
        <authorList>
            <person name="Komaki H."/>
            <person name="Tamura T."/>
        </authorList>
    </citation>
    <scope>NUCLEOTIDE SEQUENCE [LARGE SCALE GENOMIC DNA]</scope>
    <source>
        <strain evidence="1 2">NBRC 14915</strain>
    </source>
</reference>
<name>A0ABQ4A1Y1_9ACTN</name>
<dbReference type="EMBL" id="BOMN01000113">
    <property type="protein sequence ID" value="GIE24865.1"/>
    <property type="molecule type" value="Genomic_DNA"/>
</dbReference>
<accession>A0ABQ4A1Y1</accession>
<gene>
    <name evidence="1" type="ORF">Ahu01nite_079670</name>
</gene>
<keyword evidence="2" id="KW-1185">Reference proteome</keyword>
<organism evidence="1 2">
    <name type="scientific">Winogradskya humida</name>
    <dbReference type="NCBI Taxonomy" id="113566"/>
    <lineage>
        <taxon>Bacteria</taxon>
        <taxon>Bacillati</taxon>
        <taxon>Actinomycetota</taxon>
        <taxon>Actinomycetes</taxon>
        <taxon>Micromonosporales</taxon>
        <taxon>Micromonosporaceae</taxon>
        <taxon>Winogradskya</taxon>
    </lineage>
</organism>
<evidence type="ECO:0000313" key="1">
    <source>
        <dbReference type="EMBL" id="GIE24865.1"/>
    </source>
</evidence>